<feature type="repeat" description="ANK" evidence="3">
    <location>
        <begin position="90"/>
        <end position="122"/>
    </location>
</feature>
<organism evidence="4 5">
    <name type="scientific">Gallaecimonas xiamenensis 3-C-1</name>
    <dbReference type="NCBI Taxonomy" id="745411"/>
    <lineage>
        <taxon>Bacteria</taxon>
        <taxon>Pseudomonadati</taxon>
        <taxon>Pseudomonadota</taxon>
        <taxon>Gammaproteobacteria</taxon>
        <taxon>Enterobacterales</taxon>
        <taxon>Gallaecimonadaceae</taxon>
        <taxon>Gallaecimonas</taxon>
    </lineage>
</organism>
<keyword evidence="4" id="KW-0449">Lipoprotein</keyword>
<evidence type="ECO:0000313" key="5">
    <source>
        <dbReference type="Proteomes" id="UP000006755"/>
    </source>
</evidence>
<evidence type="ECO:0000256" key="1">
    <source>
        <dbReference type="ARBA" id="ARBA00022737"/>
    </source>
</evidence>
<gene>
    <name evidence="4" type="ORF">B3C1_16049</name>
</gene>
<keyword evidence="2 3" id="KW-0040">ANK repeat</keyword>
<reference evidence="4 5" key="1">
    <citation type="journal article" date="2012" name="J. Bacteriol.">
        <title>Genome Sequence of Gallaecimonas xiamenensis Type Strain 3-C-1.</title>
        <authorList>
            <person name="Lai Q."/>
            <person name="Wang L."/>
            <person name="Wang W."/>
            <person name="Shao Z."/>
        </authorList>
    </citation>
    <scope>NUCLEOTIDE SEQUENCE [LARGE SCALE GENOMIC DNA]</scope>
    <source>
        <strain evidence="4 5">3-C-1</strain>
    </source>
</reference>
<keyword evidence="5" id="KW-1185">Reference proteome</keyword>
<dbReference type="PROSITE" id="PS50088">
    <property type="entry name" value="ANK_REPEAT"/>
    <property type="match status" value="2"/>
</dbReference>
<dbReference type="AlphaFoldDB" id="K2J1A4"/>
<feature type="repeat" description="ANK" evidence="3">
    <location>
        <begin position="123"/>
        <end position="155"/>
    </location>
</feature>
<dbReference type="EMBL" id="AMRI01000027">
    <property type="protein sequence ID" value="EKE68913.1"/>
    <property type="molecule type" value="Genomic_DNA"/>
</dbReference>
<dbReference type="InterPro" id="IPR036770">
    <property type="entry name" value="Ankyrin_rpt-contain_sf"/>
</dbReference>
<dbReference type="Pfam" id="PF12796">
    <property type="entry name" value="Ank_2"/>
    <property type="match status" value="1"/>
</dbReference>
<protein>
    <submittedName>
        <fullName evidence="4">Lipoprotein</fullName>
    </submittedName>
</protein>
<dbReference type="eggNOG" id="COG0666">
    <property type="taxonomic scope" value="Bacteria"/>
</dbReference>
<name>K2J1A4_9GAMM</name>
<keyword evidence="1" id="KW-0677">Repeat</keyword>
<dbReference type="Gene3D" id="1.25.40.20">
    <property type="entry name" value="Ankyrin repeat-containing domain"/>
    <property type="match status" value="1"/>
</dbReference>
<evidence type="ECO:0000256" key="3">
    <source>
        <dbReference type="PROSITE-ProRule" id="PRU00023"/>
    </source>
</evidence>
<comment type="caution">
    <text evidence="4">The sequence shown here is derived from an EMBL/GenBank/DDBJ whole genome shotgun (WGS) entry which is preliminary data.</text>
</comment>
<proteinExistence type="predicted"/>
<dbReference type="SMART" id="SM00248">
    <property type="entry name" value="ANK"/>
    <property type="match status" value="4"/>
</dbReference>
<evidence type="ECO:0000313" key="4">
    <source>
        <dbReference type="EMBL" id="EKE68913.1"/>
    </source>
</evidence>
<dbReference type="PANTHER" id="PTHR24171">
    <property type="entry name" value="ANKYRIN REPEAT DOMAIN-CONTAINING PROTEIN 39-RELATED"/>
    <property type="match status" value="1"/>
</dbReference>
<sequence length="259" mass="28382">MVLLALASCGLKGDSMKATDFFSPQMVTLLEDIAQGNQGDAQQKLAGGLDLNSRGQEGITPLFWLMMEKDKDAVKRALQLGADPNYPSCTGNTPVAAVAGGNDDALLALLLDQGGDPNSVNQKGEPALFEAIGEERWSQVQMLLDHGADLDKLDNLHRNSALYAATLNKYEIAYKLVELGADYRLRSTVDDDIAWNIHEGLSQGLLNPAYPAYGWAQKLKTLLIEKGVQFPPLSPREVRIKEGRPNRWDLKAQAKEKQH</sequence>
<dbReference type="Proteomes" id="UP000006755">
    <property type="component" value="Unassembled WGS sequence"/>
</dbReference>
<dbReference type="SUPFAM" id="SSF48403">
    <property type="entry name" value="Ankyrin repeat"/>
    <property type="match status" value="1"/>
</dbReference>
<dbReference type="InterPro" id="IPR002110">
    <property type="entry name" value="Ankyrin_rpt"/>
</dbReference>
<evidence type="ECO:0000256" key="2">
    <source>
        <dbReference type="ARBA" id="ARBA00023043"/>
    </source>
</evidence>
<dbReference type="STRING" id="745411.B3C1_16049"/>
<accession>K2J1A4</accession>